<evidence type="ECO:0000313" key="2">
    <source>
        <dbReference type="EMBL" id="KAF2661296.1"/>
    </source>
</evidence>
<dbReference type="Proteomes" id="UP000799324">
    <property type="component" value="Unassembled WGS sequence"/>
</dbReference>
<accession>A0A6A6TPA5</accession>
<proteinExistence type="predicted"/>
<dbReference type="AlphaFoldDB" id="A0A6A6TPA5"/>
<feature type="compositionally biased region" description="Basic and acidic residues" evidence="1">
    <location>
        <begin position="32"/>
        <end position="42"/>
    </location>
</feature>
<evidence type="ECO:0000313" key="3">
    <source>
        <dbReference type="Proteomes" id="UP000799324"/>
    </source>
</evidence>
<gene>
    <name evidence="2" type="ORF">K491DRAFT_687443</name>
</gene>
<keyword evidence="3" id="KW-1185">Reference proteome</keyword>
<sequence>MSYYVFTSHVRPSPSTNLIFIKHPRLTTSMDPRTHRLPDYRKPTSPIPPASLIPMHRSYRKKVKTTPLLNPDPIPRSTSVQSSPAEQTPHPPPRCTIQPRQPSHSPKSKIPQEPQNHGKMDRSA</sequence>
<dbReference type="EMBL" id="MU004294">
    <property type="protein sequence ID" value="KAF2661296.1"/>
    <property type="molecule type" value="Genomic_DNA"/>
</dbReference>
<evidence type="ECO:0000256" key="1">
    <source>
        <dbReference type="SAM" id="MobiDB-lite"/>
    </source>
</evidence>
<feature type="compositionally biased region" description="Polar residues" evidence="1">
    <location>
        <begin position="76"/>
        <end position="86"/>
    </location>
</feature>
<feature type="region of interest" description="Disordered" evidence="1">
    <location>
        <begin position="29"/>
        <end position="124"/>
    </location>
</feature>
<organism evidence="2 3">
    <name type="scientific">Lophiostoma macrostomum CBS 122681</name>
    <dbReference type="NCBI Taxonomy" id="1314788"/>
    <lineage>
        <taxon>Eukaryota</taxon>
        <taxon>Fungi</taxon>
        <taxon>Dikarya</taxon>
        <taxon>Ascomycota</taxon>
        <taxon>Pezizomycotina</taxon>
        <taxon>Dothideomycetes</taxon>
        <taxon>Pleosporomycetidae</taxon>
        <taxon>Pleosporales</taxon>
        <taxon>Lophiostomataceae</taxon>
        <taxon>Lophiostoma</taxon>
    </lineage>
</organism>
<protein>
    <submittedName>
        <fullName evidence="2">Uncharacterized protein</fullName>
    </submittedName>
</protein>
<reference evidence="2" key="1">
    <citation type="journal article" date="2020" name="Stud. Mycol.">
        <title>101 Dothideomycetes genomes: a test case for predicting lifestyles and emergence of pathogens.</title>
        <authorList>
            <person name="Haridas S."/>
            <person name="Albert R."/>
            <person name="Binder M."/>
            <person name="Bloem J."/>
            <person name="Labutti K."/>
            <person name="Salamov A."/>
            <person name="Andreopoulos B."/>
            <person name="Baker S."/>
            <person name="Barry K."/>
            <person name="Bills G."/>
            <person name="Bluhm B."/>
            <person name="Cannon C."/>
            <person name="Castanera R."/>
            <person name="Culley D."/>
            <person name="Daum C."/>
            <person name="Ezra D."/>
            <person name="Gonzalez J."/>
            <person name="Henrissat B."/>
            <person name="Kuo A."/>
            <person name="Liang C."/>
            <person name="Lipzen A."/>
            <person name="Lutzoni F."/>
            <person name="Magnuson J."/>
            <person name="Mondo S."/>
            <person name="Nolan M."/>
            <person name="Ohm R."/>
            <person name="Pangilinan J."/>
            <person name="Park H.-J."/>
            <person name="Ramirez L."/>
            <person name="Alfaro M."/>
            <person name="Sun H."/>
            <person name="Tritt A."/>
            <person name="Yoshinaga Y."/>
            <person name="Zwiers L.-H."/>
            <person name="Turgeon B."/>
            <person name="Goodwin S."/>
            <person name="Spatafora J."/>
            <person name="Crous P."/>
            <person name="Grigoriev I."/>
        </authorList>
    </citation>
    <scope>NUCLEOTIDE SEQUENCE</scope>
    <source>
        <strain evidence="2">CBS 122681</strain>
    </source>
</reference>
<name>A0A6A6TPA5_9PLEO</name>